<dbReference type="OrthoDB" id="302059at2759"/>
<protein>
    <submittedName>
        <fullName evidence="3">Uncharacterized protein</fullName>
    </submittedName>
</protein>
<comment type="caution">
    <text evidence="3">The sequence shown here is derived from an EMBL/GenBank/DDBJ whole genome shotgun (WGS) entry which is preliminary data.</text>
</comment>
<reference evidence="3" key="1">
    <citation type="submission" date="2021-01" db="EMBL/GenBank/DDBJ databases">
        <authorList>
            <consortium name="Genoscope - CEA"/>
            <person name="William W."/>
        </authorList>
    </citation>
    <scope>NUCLEOTIDE SEQUENCE</scope>
</reference>
<name>A0A8S1KIJ9_9CILI</name>
<proteinExistence type="predicted"/>
<keyword evidence="2" id="KW-0472">Membrane</keyword>
<dbReference type="Proteomes" id="UP000692954">
    <property type="component" value="Unassembled WGS sequence"/>
</dbReference>
<organism evidence="3 4">
    <name type="scientific">Paramecium sonneborni</name>
    <dbReference type="NCBI Taxonomy" id="65129"/>
    <lineage>
        <taxon>Eukaryota</taxon>
        <taxon>Sar</taxon>
        <taxon>Alveolata</taxon>
        <taxon>Ciliophora</taxon>
        <taxon>Intramacronucleata</taxon>
        <taxon>Oligohymenophorea</taxon>
        <taxon>Peniculida</taxon>
        <taxon>Parameciidae</taxon>
        <taxon>Paramecium</taxon>
    </lineage>
</organism>
<keyword evidence="4" id="KW-1185">Reference proteome</keyword>
<keyword evidence="2" id="KW-1133">Transmembrane helix</keyword>
<evidence type="ECO:0000313" key="3">
    <source>
        <dbReference type="EMBL" id="CAD8050704.1"/>
    </source>
</evidence>
<feature type="coiled-coil region" evidence="1">
    <location>
        <begin position="275"/>
        <end position="345"/>
    </location>
</feature>
<gene>
    <name evidence="3" type="ORF">PSON_ATCC_30995.1.T0050151</name>
</gene>
<sequence>MDFQICQNTQSPEKFLCLNQECSMAEKKHIQCYQCLTKYHLSKNKVVRHADDFIELEQFMNEIKKKYNKRHIFIQQILQQALDFQKSKIQEIQLTKNGDLIKSATEKIEGDTTKFSKSLSSLYLEQKFTFPYQNSFHVQYVKFYFEDENKYQDDCKQKLGILISQIEKYMQTLDLDILTTMKRSYKKVEMLEKQITYFSKQTMYNKLQFLILLLILPYLVYLQYNQFEIIQYQKQQEQRVQIQDYLIEEIQNQKDKFNIFENKQQRLQLDETNNIQTLNNTILEVMDALQKLKIRFETFKQSSTLNLEKSRIDISSIHEVLQKNISDLNNQEVILKNQIEQIKSRFDLVYVKEIEWRSNMEDYKRLQLAEKRKTKVQIEIMKEKNVMRKIVQLKNYIYALTNYRHMIQIHRNLKKTNLKDFELIYDELFDKPVLIYTMMSIQQKVFKNEGDNPLLCLGGLYIKNKEKIDLIACDFANDILSPTFETDKAIKSSHGNIYWYQVQESSFGFAPNENIKLIHCDDYDEKDEYRLSYWYNIGVLSGGRRLGSQLSLDNSTQHRLQIYLLKPIFE</sequence>
<accession>A0A8S1KIJ9</accession>
<keyword evidence="1" id="KW-0175">Coiled coil</keyword>
<evidence type="ECO:0000256" key="2">
    <source>
        <dbReference type="SAM" id="Phobius"/>
    </source>
</evidence>
<feature type="transmembrane region" description="Helical" evidence="2">
    <location>
        <begin position="207"/>
        <end position="224"/>
    </location>
</feature>
<dbReference type="AlphaFoldDB" id="A0A8S1KIJ9"/>
<evidence type="ECO:0000313" key="4">
    <source>
        <dbReference type="Proteomes" id="UP000692954"/>
    </source>
</evidence>
<evidence type="ECO:0000256" key="1">
    <source>
        <dbReference type="SAM" id="Coils"/>
    </source>
</evidence>
<dbReference type="EMBL" id="CAJJDN010000005">
    <property type="protein sequence ID" value="CAD8050704.1"/>
    <property type="molecule type" value="Genomic_DNA"/>
</dbReference>
<keyword evidence="2" id="KW-0812">Transmembrane</keyword>